<feature type="domain" description="4Fe-4S ferredoxin-type" evidence="4">
    <location>
        <begin position="1"/>
        <end position="29"/>
    </location>
</feature>
<evidence type="ECO:0000256" key="3">
    <source>
        <dbReference type="ARBA" id="ARBA00023014"/>
    </source>
</evidence>
<dbReference type="PROSITE" id="PS51379">
    <property type="entry name" value="4FE4S_FER_2"/>
    <property type="match status" value="1"/>
</dbReference>
<evidence type="ECO:0000259" key="4">
    <source>
        <dbReference type="PROSITE" id="PS51379"/>
    </source>
</evidence>
<comment type="caution">
    <text evidence="5">The sequence shown here is derived from an EMBL/GenBank/DDBJ whole genome shotgun (WGS) entry which is preliminary data.</text>
</comment>
<evidence type="ECO:0000313" key="6">
    <source>
        <dbReference type="Proteomes" id="UP001288620"/>
    </source>
</evidence>
<evidence type="ECO:0000256" key="1">
    <source>
        <dbReference type="ARBA" id="ARBA00022723"/>
    </source>
</evidence>
<dbReference type="InterPro" id="IPR017900">
    <property type="entry name" value="4Fe4S_Fe_S_CS"/>
</dbReference>
<dbReference type="Gene3D" id="3.30.70.20">
    <property type="match status" value="1"/>
</dbReference>
<sequence length="85" mass="9403">MSLTITEECIYCDICRPACPNSAISAGDEFYVINPNLCTECVGHYDEPQCQQVCPVECIPLLPELAESKEKLWEKYTLITGAAVS</sequence>
<keyword evidence="3" id="KW-0411">Iron-sulfur</keyword>
<dbReference type="Pfam" id="PF00037">
    <property type="entry name" value="Fer4"/>
    <property type="match status" value="1"/>
</dbReference>
<dbReference type="NCBIfam" id="NF033683">
    <property type="entry name" value="di_4Fe-4S_YfhL"/>
    <property type="match status" value="1"/>
</dbReference>
<evidence type="ECO:0000256" key="2">
    <source>
        <dbReference type="ARBA" id="ARBA00023004"/>
    </source>
</evidence>
<dbReference type="EMBL" id="JAOBTT010000001">
    <property type="protein sequence ID" value="MDZ7278045.1"/>
    <property type="molecule type" value="Genomic_DNA"/>
</dbReference>
<keyword evidence="2" id="KW-0408">Iron</keyword>
<accession>A0ABU5LDP1</accession>
<keyword evidence="1" id="KW-0479">Metal-binding</keyword>
<name>A0ABU5LDP1_9GAMM</name>
<reference evidence="6" key="1">
    <citation type="submission" date="2023-07" db="EMBL/GenBank/DDBJ databases">
        <title>Structural and functional analysis of rice phyllospheric bacteria for their antimicrobial properties and defense elicitation against blast disease.</title>
        <authorList>
            <person name="Sahu K.P."/>
            <person name="Asharani P."/>
            <person name="Kumar M."/>
            <person name="Reddy B."/>
            <person name="Kumar A."/>
        </authorList>
    </citation>
    <scope>NUCLEOTIDE SEQUENCE [LARGE SCALE GENOMIC DNA]</scope>
    <source>
        <strain evidence="6">OsEp_Plm_30P10</strain>
    </source>
</reference>
<dbReference type="SUPFAM" id="SSF54862">
    <property type="entry name" value="4Fe-4S ferredoxins"/>
    <property type="match status" value="1"/>
</dbReference>
<dbReference type="PROSITE" id="PS00198">
    <property type="entry name" value="4FE4S_FER_1"/>
    <property type="match status" value="1"/>
</dbReference>
<dbReference type="InterPro" id="IPR017896">
    <property type="entry name" value="4Fe4S_Fe-S-bd"/>
</dbReference>
<keyword evidence="6" id="KW-1185">Reference proteome</keyword>
<gene>
    <name evidence="5" type="ORF">N4G40_07120</name>
</gene>
<proteinExistence type="predicted"/>
<dbReference type="InterPro" id="IPR047927">
    <property type="entry name" value="YfhL-like"/>
</dbReference>
<dbReference type="Proteomes" id="UP001288620">
    <property type="component" value="Unassembled WGS sequence"/>
</dbReference>
<organism evidence="5 6">
    <name type="scientific">Pantoea eucrina</name>
    <dbReference type="NCBI Taxonomy" id="472693"/>
    <lineage>
        <taxon>Bacteria</taxon>
        <taxon>Pseudomonadati</taxon>
        <taxon>Pseudomonadota</taxon>
        <taxon>Gammaproteobacteria</taxon>
        <taxon>Enterobacterales</taxon>
        <taxon>Erwiniaceae</taxon>
        <taxon>Pantoea</taxon>
    </lineage>
</organism>
<evidence type="ECO:0000313" key="5">
    <source>
        <dbReference type="EMBL" id="MDZ7278045.1"/>
    </source>
</evidence>
<protein>
    <submittedName>
        <fullName evidence="5">YfhL family 4Fe-4S dicluster ferredoxin</fullName>
    </submittedName>
</protein>
<dbReference type="RefSeq" id="WP_322542068.1">
    <property type="nucleotide sequence ID" value="NZ_JAOBTT010000001.1"/>
</dbReference>